<evidence type="ECO:0000313" key="3">
    <source>
        <dbReference type="EnsemblMetazoa" id="CapteP199474"/>
    </source>
</evidence>
<reference evidence="4" key="1">
    <citation type="submission" date="2012-12" db="EMBL/GenBank/DDBJ databases">
        <authorList>
            <person name="Hellsten U."/>
            <person name="Grimwood J."/>
            <person name="Chapman J.A."/>
            <person name="Shapiro H."/>
            <person name="Aerts A."/>
            <person name="Otillar R.P."/>
            <person name="Terry A.Y."/>
            <person name="Boore J.L."/>
            <person name="Simakov O."/>
            <person name="Marletaz F."/>
            <person name="Cho S.-J."/>
            <person name="Edsinger-Gonzales E."/>
            <person name="Havlak P."/>
            <person name="Kuo D.-H."/>
            <person name="Larsson T."/>
            <person name="Lv J."/>
            <person name="Arendt D."/>
            <person name="Savage R."/>
            <person name="Osoegawa K."/>
            <person name="de Jong P."/>
            <person name="Lindberg D.R."/>
            <person name="Seaver E.C."/>
            <person name="Weisblat D.A."/>
            <person name="Putnam N.H."/>
            <person name="Grigoriev I.V."/>
            <person name="Rokhsar D.S."/>
        </authorList>
    </citation>
    <scope>NUCLEOTIDE SEQUENCE</scope>
    <source>
        <strain evidence="4">I ESC-2004</strain>
    </source>
</reference>
<feature type="region of interest" description="Disordered" evidence="1">
    <location>
        <begin position="716"/>
        <end position="736"/>
    </location>
</feature>
<dbReference type="AlphaFoldDB" id="R7T4M8"/>
<dbReference type="OrthoDB" id="10063027at2759"/>
<keyword evidence="4" id="KW-1185">Reference proteome</keyword>
<dbReference type="EMBL" id="AMQN01015712">
    <property type="status" value="NOT_ANNOTATED_CDS"/>
    <property type="molecule type" value="Genomic_DNA"/>
</dbReference>
<name>R7T4M8_CAPTE</name>
<dbReference type="HOGENOM" id="CLU_274551_0_0_1"/>
<gene>
    <name evidence="2" type="ORF">CAPTEDRAFT_199474</name>
</gene>
<evidence type="ECO:0000313" key="2">
    <source>
        <dbReference type="EMBL" id="ELT87791.1"/>
    </source>
</evidence>
<dbReference type="InterPro" id="IPR043502">
    <property type="entry name" value="DNA/RNA_pol_sf"/>
</dbReference>
<organism evidence="2">
    <name type="scientific">Capitella teleta</name>
    <name type="common">Polychaete worm</name>
    <dbReference type="NCBI Taxonomy" id="283909"/>
    <lineage>
        <taxon>Eukaryota</taxon>
        <taxon>Metazoa</taxon>
        <taxon>Spiralia</taxon>
        <taxon>Lophotrochozoa</taxon>
        <taxon>Annelida</taxon>
        <taxon>Polychaeta</taxon>
        <taxon>Sedentaria</taxon>
        <taxon>Scolecida</taxon>
        <taxon>Capitellidae</taxon>
        <taxon>Capitella</taxon>
    </lineage>
</organism>
<evidence type="ECO:0000256" key="1">
    <source>
        <dbReference type="SAM" id="MobiDB-lite"/>
    </source>
</evidence>
<proteinExistence type="predicted"/>
<dbReference type="EMBL" id="AMQN01015711">
    <property type="status" value="NOT_ANNOTATED_CDS"/>
    <property type="molecule type" value="Genomic_DNA"/>
</dbReference>
<sequence>MAGTRVKSLYQLLKEAKRNLTIPKDELAHRRIAAADYVATSDALSESVKNDYGQKFEAIFDNTKWRTASIPGDRRRRGGAVGRRMQEIYNVGLETPTADKGLLRTQIVDVFEKYVRPDISNKAKIAVNLGTIMEYKGGGGGADDADEPANTKFFRPDFNSAATDAPVAVGTMGNDAEGMAADSAALDDALSAAGDGILPGRADSKYELALFTNVSFRVFLTPDPAVGGYAKTATLPRRPPNLSRRRLYTPRRANDKLCVFDCIRRAMKMTNTKVVSMAKRYSNAGGGSMCTLRRKGLNARRNQGLRNWTKTLDESALLLEKVFNIKLYLLAHDEEMDDERGNPRKRLSVIPIYTPRFSHPKQRRPPTTVHLLLTNESSDTDPDAYSHAHLVLNPEKTLNGFRCSLCNKSFIVGWRMKAHKCKLGPTLTYPGGPRARQITVWERMQEDWPEGREEADALRRTRAKHYVVWRADLDMSTGRLKAISALTNGWKGSLFDRDDQRRRRRWDGDSSFDKFYEWACHLQRIQAAWWEEVTGSVVAKLKKAGLSGVATALSAYGTAMPCVSMQGDLRATVAHWNKHIDPKSCSRTVLRSKGFYRSVTTKDEVNFLNWNAYDTPDKLEWSDYVCERVRDLDSLDDIAAMITALQRDLDGMPPDVGGGYVELFRGNDMPVGRRMFCIDRESGFVVKGDRQCSMGEMAWIDSLRRERKGIAIRTPEDTPTSRVSVAGASGKRYQPDGVDKENRTVYEFLGDYWHGSSAPRRQETAEKIADMEAAGWKVVTMWESDFNKSHPGATDRKAEEFFPPISKSYLTERRSAKWKGKEEDLIEAYLNPKAVSDAVSAERMYGFVEVDVCWGGGVGGECSEPPFKAIFYKGGNGHSADKVLLHTPYLATLVKRGYAVKRVHRLWEFRRGKPFKPFVDKAVSERLKRTPSANTWKLLVNSFYGGTILNKRNYAKTRMTDNDLVRGVMIMDPSFRDMTHVEGRSVHIVSSMGTAYMDSPTHIGKAVLDLAKARMVDFYFDVVDKIDGARLISFDTDAFTFHVAEETDVKTKLCAATLEAYFDDPDEPERGGPKKRGTPGLFHLESRGVSVRVAGPKMVCVRGGGGEVAKVTCKGVKRSALPEDPYPIYERLVDGNEAVAVSFPSTRQDPVTGAVTAMKMRRTMKKT</sequence>
<accession>R7T4M8</accession>
<reference evidence="3" key="3">
    <citation type="submission" date="2015-06" db="UniProtKB">
        <authorList>
            <consortium name="EnsemblMetazoa"/>
        </authorList>
    </citation>
    <scope>IDENTIFICATION</scope>
</reference>
<dbReference type="Gene3D" id="3.40.960.10">
    <property type="entry name" value="VSR Endonuclease"/>
    <property type="match status" value="1"/>
</dbReference>
<evidence type="ECO:0008006" key="5">
    <source>
        <dbReference type="Google" id="ProtNLM"/>
    </source>
</evidence>
<dbReference type="EMBL" id="KB312163">
    <property type="protein sequence ID" value="ELT87791.1"/>
    <property type="molecule type" value="Genomic_DNA"/>
</dbReference>
<dbReference type="Proteomes" id="UP000014760">
    <property type="component" value="Unassembled WGS sequence"/>
</dbReference>
<dbReference type="SUPFAM" id="SSF56672">
    <property type="entry name" value="DNA/RNA polymerases"/>
    <property type="match status" value="1"/>
</dbReference>
<protein>
    <recommendedName>
        <fullName evidence="5">DNA-directed DNA polymerase</fullName>
    </recommendedName>
</protein>
<dbReference type="EnsemblMetazoa" id="CapteT199474">
    <property type="protein sequence ID" value="CapteP199474"/>
    <property type="gene ID" value="CapteG199474"/>
</dbReference>
<evidence type="ECO:0000313" key="4">
    <source>
        <dbReference type="Proteomes" id="UP000014760"/>
    </source>
</evidence>
<reference evidence="2 4" key="2">
    <citation type="journal article" date="2013" name="Nature">
        <title>Insights into bilaterian evolution from three spiralian genomes.</title>
        <authorList>
            <person name="Simakov O."/>
            <person name="Marletaz F."/>
            <person name="Cho S.J."/>
            <person name="Edsinger-Gonzales E."/>
            <person name="Havlak P."/>
            <person name="Hellsten U."/>
            <person name="Kuo D.H."/>
            <person name="Larsson T."/>
            <person name="Lv J."/>
            <person name="Arendt D."/>
            <person name="Savage R."/>
            <person name="Osoegawa K."/>
            <person name="de Jong P."/>
            <person name="Grimwood J."/>
            <person name="Chapman J.A."/>
            <person name="Shapiro H."/>
            <person name="Aerts A."/>
            <person name="Otillar R.P."/>
            <person name="Terry A.Y."/>
            <person name="Boore J.L."/>
            <person name="Grigoriev I.V."/>
            <person name="Lindberg D.R."/>
            <person name="Seaver E.C."/>
            <person name="Weisblat D.A."/>
            <person name="Putnam N.H."/>
            <person name="Rokhsar D.S."/>
        </authorList>
    </citation>
    <scope>NUCLEOTIDE SEQUENCE</scope>
    <source>
        <strain evidence="2 4">I ESC-2004</strain>
    </source>
</reference>